<protein>
    <submittedName>
        <fullName evidence="3">Endonuclease/exonuclease/phosphatase superfamily</fullName>
    </submittedName>
</protein>
<reference evidence="3" key="2">
    <citation type="submission" date="2020-06" db="EMBL/GenBank/DDBJ databases">
        <title>Helianthus annuus Genome sequencing and assembly Release 2.</title>
        <authorList>
            <person name="Gouzy J."/>
            <person name="Langlade N."/>
            <person name="Munos S."/>
        </authorList>
    </citation>
    <scope>NUCLEOTIDE SEQUENCE</scope>
    <source>
        <tissue evidence="3">Leaves</tissue>
    </source>
</reference>
<evidence type="ECO:0000313" key="4">
    <source>
        <dbReference type="Proteomes" id="UP000215914"/>
    </source>
</evidence>
<reference evidence="3" key="1">
    <citation type="journal article" date="2017" name="Nature">
        <title>The sunflower genome provides insights into oil metabolism, flowering and Asterid evolution.</title>
        <authorList>
            <person name="Badouin H."/>
            <person name="Gouzy J."/>
            <person name="Grassa C.J."/>
            <person name="Murat F."/>
            <person name="Staton S.E."/>
            <person name="Cottret L."/>
            <person name="Lelandais-Briere C."/>
            <person name="Owens G.L."/>
            <person name="Carrere S."/>
            <person name="Mayjonade B."/>
            <person name="Legrand L."/>
            <person name="Gill N."/>
            <person name="Kane N.C."/>
            <person name="Bowers J.E."/>
            <person name="Hubner S."/>
            <person name="Bellec A."/>
            <person name="Berard A."/>
            <person name="Berges H."/>
            <person name="Blanchet N."/>
            <person name="Boniface M.C."/>
            <person name="Brunel D."/>
            <person name="Catrice O."/>
            <person name="Chaidir N."/>
            <person name="Claudel C."/>
            <person name="Donnadieu C."/>
            <person name="Faraut T."/>
            <person name="Fievet G."/>
            <person name="Helmstetter N."/>
            <person name="King M."/>
            <person name="Knapp S.J."/>
            <person name="Lai Z."/>
            <person name="Le Paslier M.C."/>
            <person name="Lippi Y."/>
            <person name="Lorenzon L."/>
            <person name="Mandel J.R."/>
            <person name="Marage G."/>
            <person name="Marchand G."/>
            <person name="Marquand E."/>
            <person name="Bret-Mestries E."/>
            <person name="Morien E."/>
            <person name="Nambeesan S."/>
            <person name="Nguyen T."/>
            <person name="Pegot-Espagnet P."/>
            <person name="Pouilly N."/>
            <person name="Raftis F."/>
            <person name="Sallet E."/>
            <person name="Schiex T."/>
            <person name="Thomas J."/>
            <person name="Vandecasteele C."/>
            <person name="Vares D."/>
            <person name="Vear F."/>
            <person name="Vautrin S."/>
            <person name="Crespi M."/>
            <person name="Mangin B."/>
            <person name="Burke J.M."/>
            <person name="Salse J."/>
            <person name="Munos S."/>
            <person name="Vincourt P."/>
            <person name="Rieseberg L.H."/>
            <person name="Langlade N.B."/>
        </authorList>
    </citation>
    <scope>NUCLEOTIDE SEQUENCE</scope>
    <source>
        <tissue evidence="3">Leaves</tissue>
    </source>
</reference>
<dbReference type="EMBL" id="MNCJ02000329">
    <property type="protein sequence ID" value="KAF5767270.1"/>
    <property type="molecule type" value="Genomic_DNA"/>
</dbReference>
<feature type="domain" description="Endonuclease/exonuclease/phosphatase" evidence="2">
    <location>
        <begin position="216"/>
        <end position="347"/>
    </location>
</feature>
<keyword evidence="3" id="KW-0540">Nuclease</keyword>
<dbReference type="SUPFAM" id="SSF56219">
    <property type="entry name" value="DNase I-like"/>
    <property type="match status" value="1"/>
</dbReference>
<dbReference type="Gene3D" id="3.60.10.10">
    <property type="entry name" value="Endonuclease/exonuclease/phosphatase"/>
    <property type="match status" value="1"/>
</dbReference>
<gene>
    <name evidence="3" type="ORF">HanXRQr2_Chr14g0622361</name>
</gene>
<evidence type="ECO:0000313" key="3">
    <source>
        <dbReference type="EMBL" id="KAF5767270.1"/>
    </source>
</evidence>
<keyword evidence="1" id="KW-0175">Coiled coil</keyword>
<accession>A0A9K3E5A2</accession>
<organism evidence="3 4">
    <name type="scientific">Helianthus annuus</name>
    <name type="common">Common sunflower</name>
    <dbReference type="NCBI Taxonomy" id="4232"/>
    <lineage>
        <taxon>Eukaryota</taxon>
        <taxon>Viridiplantae</taxon>
        <taxon>Streptophyta</taxon>
        <taxon>Embryophyta</taxon>
        <taxon>Tracheophyta</taxon>
        <taxon>Spermatophyta</taxon>
        <taxon>Magnoliopsida</taxon>
        <taxon>eudicotyledons</taxon>
        <taxon>Gunneridae</taxon>
        <taxon>Pentapetalae</taxon>
        <taxon>asterids</taxon>
        <taxon>campanulids</taxon>
        <taxon>Asterales</taxon>
        <taxon>Asteraceae</taxon>
        <taxon>Asteroideae</taxon>
        <taxon>Heliantheae alliance</taxon>
        <taxon>Heliantheae</taxon>
        <taxon>Helianthus</taxon>
    </lineage>
</organism>
<keyword evidence="3" id="KW-0255">Endonuclease</keyword>
<dbReference type="PANTHER" id="PTHR33710:SF64">
    <property type="entry name" value="ENDONUCLEASE_EXONUCLEASE_PHOSPHATASE DOMAIN-CONTAINING PROTEIN"/>
    <property type="match status" value="1"/>
</dbReference>
<dbReference type="GO" id="GO:0004519">
    <property type="term" value="F:endonuclease activity"/>
    <property type="evidence" value="ECO:0007669"/>
    <property type="project" value="UniProtKB-KW"/>
</dbReference>
<proteinExistence type="predicted"/>
<feature type="coiled-coil region" evidence="1">
    <location>
        <begin position="401"/>
        <end position="428"/>
    </location>
</feature>
<evidence type="ECO:0000256" key="1">
    <source>
        <dbReference type="SAM" id="Coils"/>
    </source>
</evidence>
<dbReference type="InterPro" id="IPR036691">
    <property type="entry name" value="Endo/exonu/phosph_ase_sf"/>
</dbReference>
<dbReference type="Proteomes" id="UP000215914">
    <property type="component" value="Unassembled WGS sequence"/>
</dbReference>
<keyword evidence="4" id="KW-1185">Reference proteome</keyword>
<name>A0A9K3E5A2_HELAN</name>
<evidence type="ECO:0000259" key="2">
    <source>
        <dbReference type="Pfam" id="PF03372"/>
    </source>
</evidence>
<dbReference type="InterPro" id="IPR005135">
    <property type="entry name" value="Endo/exonuclease/phosphatase"/>
</dbReference>
<keyword evidence="3" id="KW-0378">Hydrolase</keyword>
<dbReference type="PANTHER" id="PTHR33710">
    <property type="entry name" value="BNAC02G09200D PROTEIN"/>
    <property type="match status" value="1"/>
</dbReference>
<comment type="caution">
    <text evidence="3">The sequence shown here is derived from an EMBL/GenBank/DDBJ whole genome shotgun (WGS) entry which is preliminary data.</text>
</comment>
<sequence length="441" mass="50164">MATPIILSPILEVNEAAHGDIRDHDVQSAGINLERVFDNVSPPEEPLGDQCILTNNNNNMHVVESLGHPSGPNADNVVIRLSPNYDNEVEEYGPNLEALRPSYITLRPNRKNIINNKKKDKVREFITPDLNNSAEEDINSDPFDIESIFRMEEEAKRVMADNELSDNSGDGADVFRDDVLRRSGEETEVNGTIKVGVALGIEEDFFLQNHRFLLVSGKISGVEEKVNILNIHAPDEARLRKVLWEDLLVLINQMEGMWVIFGDFNDVRSEDERVNSRFDRGSFDVFNEFIMRASLFEFSMTGGKYTFISGYADVKLSKLDRFLVSDSFVNRWPTAKAGVLERGASDHCPISLICNPLDFGPIPFKFFNSWINDQNLTVIVQKALNSPHIDGRKDLSFMSLLKRIKVEVKKWRRDVRSAENQERKLLSETDMGSRCKWSKNE</sequence>
<dbReference type="Pfam" id="PF03372">
    <property type="entry name" value="Exo_endo_phos"/>
    <property type="match status" value="1"/>
</dbReference>
<dbReference type="AlphaFoldDB" id="A0A9K3E5A2"/>
<dbReference type="Gramene" id="mRNA:HanXRQr2_Chr14g0622361">
    <property type="protein sequence ID" value="mRNA:HanXRQr2_Chr14g0622361"/>
    <property type="gene ID" value="HanXRQr2_Chr14g0622361"/>
</dbReference>